<dbReference type="EMBL" id="JBHSHC010000112">
    <property type="protein sequence ID" value="MFC4768755.1"/>
    <property type="molecule type" value="Genomic_DNA"/>
</dbReference>
<evidence type="ECO:0000313" key="2">
    <source>
        <dbReference type="Proteomes" id="UP001596002"/>
    </source>
</evidence>
<evidence type="ECO:0000313" key="1">
    <source>
        <dbReference type="EMBL" id="MFC4768755.1"/>
    </source>
</evidence>
<gene>
    <name evidence="1" type="ORF">ACFO8Q_15525</name>
</gene>
<reference evidence="2" key="1">
    <citation type="journal article" date="2019" name="Int. J. Syst. Evol. Microbiol.">
        <title>The Global Catalogue of Microorganisms (GCM) 10K type strain sequencing project: providing services to taxonomists for standard genome sequencing and annotation.</title>
        <authorList>
            <consortium name="The Broad Institute Genomics Platform"/>
            <consortium name="The Broad Institute Genome Sequencing Center for Infectious Disease"/>
            <person name="Wu L."/>
            <person name="Ma J."/>
        </authorList>
    </citation>
    <scope>NUCLEOTIDE SEQUENCE [LARGE SCALE GENOMIC DNA]</scope>
    <source>
        <strain evidence="2">WYCCWR 12678</strain>
    </source>
</reference>
<sequence length="156" mass="18575">MDLQHQAFNCGGTDRGWFLHLFENLREISRLSRNEFVVQQRQHYDVHPHDWKKTAYIYDLPEGMLEQLGEDKCIQFRLSSSGGRVHGFMIENRFYVVWLDPHHNLYPDQRFGGLKFFDKPLNPYEELLLQYKELEKKYNELSEILDAYTTPDSSAS</sequence>
<name>A0ABV9Q7Y2_9BACL</name>
<comment type="caution">
    <text evidence="1">The sequence shown here is derived from an EMBL/GenBank/DDBJ whole genome shotgun (WGS) entry which is preliminary data.</text>
</comment>
<dbReference type="Proteomes" id="UP001596002">
    <property type="component" value="Unassembled WGS sequence"/>
</dbReference>
<protein>
    <submittedName>
        <fullName evidence="1">Uncharacterized protein</fullName>
    </submittedName>
</protein>
<accession>A0ABV9Q7Y2</accession>
<keyword evidence="2" id="KW-1185">Reference proteome</keyword>
<organism evidence="1 2">
    <name type="scientific">Effusibacillus consociatus</name>
    <dbReference type="NCBI Taxonomy" id="1117041"/>
    <lineage>
        <taxon>Bacteria</taxon>
        <taxon>Bacillati</taxon>
        <taxon>Bacillota</taxon>
        <taxon>Bacilli</taxon>
        <taxon>Bacillales</taxon>
        <taxon>Alicyclobacillaceae</taxon>
        <taxon>Effusibacillus</taxon>
    </lineage>
</organism>
<proteinExistence type="predicted"/>